<evidence type="ECO:0000313" key="3">
    <source>
        <dbReference type="RefSeq" id="XP_033579684.1"/>
    </source>
</evidence>
<dbReference type="AlphaFoldDB" id="A0A6A6YVD5"/>
<organism evidence="1">
    <name type="scientific">Mytilinidion resinicola</name>
    <dbReference type="NCBI Taxonomy" id="574789"/>
    <lineage>
        <taxon>Eukaryota</taxon>
        <taxon>Fungi</taxon>
        <taxon>Dikarya</taxon>
        <taxon>Ascomycota</taxon>
        <taxon>Pezizomycotina</taxon>
        <taxon>Dothideomycetes</taxon>
        <taxon>Pleosporomycetidae</taxon>
        <taxon>Mytilinidiales</taxon>
        <taxon>Mytilinidiaceae</taxon>
        <taxon>Mytilinidion</taxon>
    </lineage>
</organism>
<keyword evidence="2" id="KW-1185">Reference proteome</keyword>
<gene>
    <name evidence="1 3" type="ORF">BDZ99DRAFT_272671</name>
</gene>
<accession>A0A6A6YVD5</accession>
<name>A0A6A6YVD5_9PEZI</name>
<dbReference type="Proteomes" id="UP000504636">
    <property type="component" value="Unplaced"/>
</dbReference>
<reference evidence="3" key="2">
    <citation type="submission" date="2020-04" db="EMBL/GenBank/DDBJ databases">
        <authorList>
            <consortium name="NCBI Genome Project"/>
        </authorList>
    </citation>
    <scope>NUCLEOTIDE SEQUENCE</scope>
    <source>
        <strain evidence="3">CBS 304.34</strain>
    </source>
</reference>
<dbReference type="EMBL" id="MU003697">
    <property type="protein sequence ID" value="KAF2812720.1"/>
    <property type="molecule type" value="Genomic_DNA"/>
</dbReference>
<sequence length="52" mass="5899">MPATPSLYVGDREPYELLILGCSCYNPSYDLPPSSSEAQCRYLISRDFGYRC</sequence>
<dbReference type="RefSeq" id="XP_033579684.1">
    <property type="nucleotide sequence ID" value="XM_033713904.1"/>
</dbReference>
<evidence type="ECO:0000313" key="1">
    <source>
        <dbReference type="EMBL" id="KAF2812720.1"/>
    </source>
</evidence>
<evidence type="ECO:0000313" key="2">
    <source>
        <dbReference type="Proteomes" id="UP000504636"/>
    </source>
</evidence>
<proteinExistence type="predicted"/>
<protein>
    <submittedName>
        <fullName evidence="1 3">Uncharacterized protein</fullName>
    </submittedName>
</protein>
<reference evidence="3" key="3">
    <citation type="submission" date="2025-04" db="UniProtKB">
        <authorList>
            <consortium name="RefSeq"/>
        </authorList>
    </citation>
    <scope>IDENTIFICATION</scope>
    <source>
        <strain evidence="3">CBS 304.34</strain>
    </source>
</reference>
<dbReference type="GeneID" id="54454797"/>
<reference evidence="1 3" key="1">
    <citation type="journal article" date="2020" name="Stud. Mycol.">
        <title>101 Dothideomycetes genomes: a test case for predicting lifestyles and emergence of pathogens.</title>
        <authorList>
            <person name="Haridas S."/>
            <person name="Albert R."/>
            <person name="Binder M."/>
            <person name="Bloem J."/>
            <person name="Labutti K."/>
            <person name="Salamov A."/>
            <person name="Andreopoulos B."/>
            <person name="Baker S."/>
            <person name="Barry K."/>
            <person name="Bills G."/>
            <person name="Bluhm B."/>
            <person name="Cannon C."/>
            <person name="Castanera R."/>
            <person name="Culley D."/>
            <person name="Daum C."/>
            <person name="Ezra D."/>
            <person name="Gonzalez J."/>
            <person name="Henrissat B."/>
            <person name="Kuo A."/>
            <person name="Liang C."/>
            <person name="Lipzen A."/>
            <person name="Lutzoni F."/>
            <person name="Magnuson J."/>
            <person name="Mondo S."/>
            <person name="Nolan M."/>
            <person name="Ohm R."/>
            <person name="Pangilinan J."/>
            <person name="Park H.-J."/>
            <person name="Ramirez L."/>
            <person name="Alfaro M."/>
            <person name="Sun H."/>
            <person name="Tritt A."/>
            <person name="Yoshinaga Y."/>
            <person name="Zwiers L.-H."/>
            <person name="Turgeon B."/>
            <person name="Goodwin S."/>
            <person name="Spatafora J."/>
            <person name="Crous P."/>
            <person name="Grigoriev I."/>
        </authorList>
    </citation>
    <scope>NUCLEOTIDE SEQUENCE</scope>
    <source>
        <strain evidence="1 3">CBS 304.34</strain>
    </source>
</reference>